<feature type="region of interest" description="Disordered" evidence="6">
    <location>
        <begin position="57"/>
        <end position="76"/>
    </location>
</feature>
<sequence length="419" mass="46344">MTIEFETPKPIVQQQYVLKTVADNMMRPHSRYFDENEQEIPWDYITFMHQAMKASGAGSLAPKEKKKEDPGKPKHPPISYQLLAHMMEIISWGDVGMYLVTPGGGLGAAAVQAAGSDEQKKKFLARFMGDKPTFAAMCMTEAGAGSDTSAIRSTAVLDKQTNEWVLNGEKIFVTAGDKSLTQYEQSGKGFVVIWASIDPEAGRAGMRSFVVEAGTPGIKVSKKEHKMGIRASDTVSIVMQDCRVPFENILGNPTVEKTTKGFKGAMATFDATRPLVAATGIGVARAALEFVQEKLTEEGIEIRYGLPRNKLTTIERDIIDMEVMIRSTWLMILKAVWMADNRKPNALESSMSKVKAGDVVTRVTQKAVEIMGPLGYSREFLLEKWFRDAKITDIYEGTGQINRLVVARNLLGYRGSQLR</sequence>
<evidence type="ECO:0000256" key="2">
    <source>
        <dbReference type="ARBA" id="ARBA00009347"/>
    </source>
</evidence>
<dbReference type="PANTHER" id="PTHR43884:SF12">
    <property type="entry name" value="ISOVALERYL-COA DEHYDROGENASE, MITOCHONDRIAL-RELATED"/>
    <property type="match status" value="1"/>
</dbReference>
<dbReference type="InterPro" id="IPR006089">
    <property type="entry name" value="Acyl-CoA_DH_CS"/>
</dbReference>
<evidence type="ECO:0000256" key="3">
    <source>
        <dbReference type="ARBA" id="ARBA00022630"/>
    </source>
</evidence>
<dbReference type="SUPFAM" id="SSF47203">
    <property type="entry name" value="Acyl-CoA dehydrogenase C-terminal domain-like"/>
    <property type="match status" value="1"/>
</dbReference>
<dbReference type="PANTHER" id="PTHR43884">
    <property type="entry name" value="ACYL-COA DEHYDROGENASE"/>
    <property type="match status" value="1"/>
</dbReference>
<dbReference type="Gene3D" id="1.20.140.10">
    <property type="entry name" value="Butyryl-CoA Dehydrogenase, subunit A, domain 3"/>
    <property type="match status" value="1"/>
</dbReference>
<dbReference type="GO" id="GO:0003995">
    <property type="term" value="F:acyl-CoA dehydrogenase activity"/>
    <property type="evidence" value="ECO:0007669"/>
    <property type="project" value="InterPro"/>
</dbReference>
<name>A0A8J6TE41_9CHLR</name>
<dbReference type="Pfam" id="PF02771">
    <property type="entry name" value="Acyl-CoA_dh_N"/>
    <property type="match status" value="1"/>
</dbReference>
<evidence type="ECO:0000259" key="8">
    <source>
        <dbReference type="Pfam" id="PF02770"/>
    </source>
</evidence>
<keyword evidence="5" id="KW-0560">Oxidoreductase</keyword>
<dbReference type="PROSITE" id="PS00072">
    <property type="entry name" value="ACYL_COA_DH_1"/>
    <property type="match status" value="1"/>
</dbReference>
<keyword evidence="4 5" id="KW-0274">FAD</keyword>
<proteinExistence type="inferred from homology"/>
<feature type="domain" description="Acyl-CoA dehydrogenase/oxidase C-terminal" evidence="7">
    <location>
        <begin position="260"/>
        <end position="411"/>
    </location>
</feature>
<protein>
    <submittedName>
        <fullName evidence="10">Acyl-CoA dehydrogenase family protein</fullName>
    </submittedName>
</protein>
<dbReference type="Pfam" id="PF00441">
    <property type="entry name" value="Acyl-CoA_dh_1"/>
    <property type="match status" value="1"/>
</dbReference>
<comment type="similarity">
    <text evidence="2 5">Belongs to the acyl-CoA dehydrogenase family.</text>
</comment>
<comment type="caution">
    <text evidence="10">The sequence shown here is derived from an EMBL/GenBank/DDBJ whole genome shotgun (WGS) entry which is preliminary data.</text>
</comment>
<dbReference type="InterPro" id="IPR013786">
    <property type="entry name" value="AcylCoA_DH/ox_N"/>
</dbReference>
<dbReference type="InterPro" id="IPR037069">
    <property type="entry name" value="AcylCoA_DH/ox_N_sf"/>
</dbReference>
<evidence type="ECO:0000256" key="4">
    <source>
        <dbReference type="ARBA" id="ARBA00022827"/>
    </source>
</evidence>
<dbReference type="InterPro" id="IPR009100">
    <property type="entry name" value="AcylCoA_DH/oxidase_NM_dom_sf"/>
</dbReference>
<dbReference type="InterPro" id="IPR036250">
    <property type="entry name" value="AcylCo_DH-like_C"/>
</dbReference>
<evidence type="ECO:0000256" key="5">
    <source>
        <dbReference type="RuleBase" id="RU362125"/>
    </source>
</evidence>
<gene>
    <name evidence="10" type="ORF">H8E29_05385</name>
</gene>
<dbReference type="Proteomes" id="UP000614469">
    <property type="component" value="Unassembled WGS sequence"/>
</dbReference>
<reference evidence="10 11" key="1">
    <citation type="submission" date="2020-08" db="EMBL/GenBank/DDBJ databases">
        <title>Bridging the membrane lipid divide: bacteria of the FCB group superphylum have the potential to synthesize archaeal ether lipids.</title>
        <authorList>
            <person name="Villanueva L."/>
            <person name="Von Meijenfeldt F.A.B."/>
            <person name="Westbye A.B."/>
            <person name="Yadav S."/>
            <person name="Hopmans E.C."/>
            <person name="Dutilh B.E."/>
            <person name="Sinninghe Damste J.S."/>
        </authorList>
    </citation>
    <scope>NUCLEOTIDE SEQUENCE [LARGE SCALE GENOMIC DNA]</scope>
    <source>
        <strain evidence="10">NIOZ-UU36</strain>
    </source>
</reference>
<evidence type="ECO:0000256" key="6">
    <source>
        <dbReference type="SAM" id="MobiDB-lite"/>
    </source>
</evidence>
<evidence type="ECO:0000313" key="11">
    <source>
        <dbReference type="Proteomes" id="UP000614469"/>
    </source>
</evidence>
<dbReference type="Gene3D" id="2.40.110.10">
    <property type="entry name" value="Butyryl-CoA Dehydrogenase, subunit A, domain 2"/>
    <property type="match status" value="1"/>
</dbReference>
<accession>A0A8J6TE41</accession>
<dbReference type="Pfam" id="PF02770">
    <property type="entry name" value="Acyl-CoA_dh_M"/>
    <property type="match status" value="1"/>
</dbReference>
<dbReference type="EMBL" id="JACNJN010000076">
    <property type="protein sequence ID" value="MBC8334676.1"/>
    <property type="molecule type" value="Genomic_DNA"/>
</dbReference>
<dbReference type="InterPro" id="IPR009075">
    <property type="entry name" value="AcylCo_DH/oxidase_C"/>
</dbReference>
<feature type="compositionally biased region" description="Basic and acidic residues" evidence="6">
    <location>
        <begin position="62"/>
        <end position="72"/>
    </location>
</feature>
<dbReference type="InterPro" id="IPR046373">
    <property type="entry name" value="Acyl-CoA_Oxase/DH_mid-dom_sf"/>
</dbReference>
<dbReference type="Gene3D" id="1.10.540.10">
    <property type="entry name" value="Acyl-CoA dehydrogenase/oxidase, N-terminal domain"/>
    <property type="match status" value="1"/>
</dbReference>
<keyword evidence="3 5" id="KW-0285">Flavoprotein</keyword>
<dbReference type="GO" id="GO:0050660">
    <property type="term" value="F:flavin adenine dinucleotide binding"/>
    <property type="evidence" value="ECO:0007669"/>
    <property type="project" value="InterPro"/>
</dbReference>
<evidence type="ECO:0000259" key="9">
    <source>
        <dbReference type="Pfam" id="PF02771"/>
    </source>
</evidence>
<organism evidence="10 11">
    <name type="scientific">Candidatus Desulfolinea nitratireducens</name>
    <dbReference type="NCBI Taxonomy" id="2841698"/>
    <lineage>
        <taxon>Bacteria</taxon>
        <taxon>Bacillati</taxon>
        <taxon>Chloroflexota</taxon>
        <taxon>Anaerolineae</taxon>
        <taxon>Anaerolineales</taxon>
        <taxon>Anaerolineales incertae sedis</taxon>
        <taxon>Candidatus Desulfolinea</taxon>
    </lineage>
</organism>
<dbReference type="AlphaFoldDB" id="A0A8J6TE41"/>
<evidence type="ECO:0000256" key="1">
    <source>
        <dbReference type="ARBA" id="ARBA00001974"/>
    </source>
</evidence>
<dbReference type="InterPro" id="IPR006091">
    <property type="entry name" value="Acyl-CoA_Oxase/DH_mid-dom"/>
</dbReference>
<feature type="domain" description="Acyl-CoA oxidase/dehydrogenase middle" evidence="8">
    <location>
        <begin position="136"/>
        <end position="242"/>
    </location>
</feature>
<evidence type="ECO:0000259" key="7">
    <source>
        <dbReference type="Pfam" id="PF00441"/>
    </source>
</evidence>
<evidence type="ECO:0000313" key="10">
    <source>
        <dbReference type="EMBL" id="MBC8334676.1"/>
    </source>
</evidence>
<dbReference type="SUPFAM" id="SSF56645">
    <property type="entry name" value="Acyl-CoA dehydrogenase NM domain-like"/>
    <property type="match status" value="1"/>
</dbReference>
<feature type="domain" description="Acyl-CoA dehydrogenase/oxidase N-terminal" evidence="9">
    <location>
        <begin position="19"/>
        <end position="127"/>
    </location>
</feature>
<comment type="cofactor">
    <cofactor evidence="1 5">
        <name>FAD</name>
        <dbReference type="ChEBI" id="CHEBI:57692"/>
    </cofactor>
</comment>